<evidence type="ECO:0000256" key="3">
    <source>
        <dbReference type="PROSITE-ProRule" id="PRU00339"/>
    </source>
</evidence>
<evidence type="ECO:0000313" key="4">
    <source>
        <dbReference type="EMBL" id="CAJ1966116.1"/>
    </source>
</evidence>
<name>A0AAD2PXE3_9STRA</name>
<gene>
    <name evidence="4" type="ORF">CYCCA115_LOCUS21699</name>
</gene>
<sequence>MEENEEESVEELLKKASLQVEQHLFRESREILERVLEIQTQELGEDDLAVASTLSKVGSALKREGFFDEAVEKLNRALAIRMGKLGRHVDTADTYIDIAGVLEAQNKDEQAEEILRKALDIKLELFSDTHPGVTAVYRGLTFSLQKQGKLSEAIKMHKQELTALLQLHGEEHPSVVMIYTGISGLLKLQDRLDDALQMIDRAIEICSRLQGLGNFDKEILGATLGGKARILEELGNIEAATETLNKRLVIQIETSGEIEPMTALIYNDLARVYVKQNMMEAGIKAYMKSISVFEETGCFQAATGTAHNLLMVQMKTVGEMHLTTAQTYEHLARLYIEQDMMDAGVDAYMKAIVICKTVLGDDHPRTKELVTLVALCKSDKHVSALNEKGLAMKKQGDSEKAIQFFQQALHMYEQTSVLTPSAVEAYENLSAVKADLGLLQDAIAASAEALKIRRRASGDEDPATERRMKLHRSLLKRLLESRS</sequence>
<dbReference type="Pfam" id="PF13181">
    <property type="entry name" value="TPR_8"/>
    <property type="match status" value="2"/>
</dbReference>
<dbReference type="InterPro" id="IPR019734">
    <property type="entry name" value="TPR_rpt"/>
</dbReference>
<dbReference type="Pfam" id="PF13424">
    <property type="entry name" value="TPR_12"/>
    <property type="match status" value="2"/>
</dbReference>
<dbReference type="PROSITE" id="PS50005">
    <property type="entry name" value="TPR"/>
    <property type="match status" value="1"/>
</dbReference>
<reference evidence="4" key="1">
    <citation type="submission" date="2023-08" db="EMBL/GenBank/DDBJ databases">
        <authorList>
            <person name="Audoor S."/>
            <person name="Bilcke G."/>
        </authorList>
    </citation>
    <scope>NUCLEOTIDE SEQUENCE</scope>
</reference>
<accession>A0AAD2PXE3</accession>
<keyword evidence="5" id="KW-1185">Reference proteome</keyword>
<keyword evidence="2 3" id="KW-0802">TPR repeat</keyword>
<dbReference type="PANTHER" id="PTHR45641">
    <property type="entry name" value="TETRATRICOPEPTIDE REPEAT PROTEIN (AFU_ORTHOLOGUE AFUA_6G03870)"/>
    <property type="match status" value="1"/>
</dbReference>
<dbReference type="PANTHER" id="PTHR45641:SF1">
    <property type="entry name" value="AAA+ ATPASE DOMAIN-CONTAINING PROTEIN"/>
    <property type="match status" value="1"/>
</dbReference>
<evidence type="ECO:0008006" key="6">
    <source>
        <dbReference type="Google" id="ProtNLM"/>
    </source>
</evidence>
<organism evidence="4 5">
    <name type="scientific">Cylindrotheca closterium</name>
    <dbReference type="NCBI Taxonomy" id="2856"/>
    <lineage>
        <taxon>Eukaryota</taxon>
        <taxon>Sar</taxon>
        <taxon>Stramenopiles</taxon>
        <taxon>Ochrophyta</taxon>
        <taxon>Bacillariophyta</taxon>
        <taxon>Bacillariophyceae</taxon>
        <taxon>Bacillariophycidae</taxon>
        <taxon>Bacillariales</taxon>
        <taxon>Bacillariaceae</taxon>
        <taxon>Cylindrotheca</taxon>
    </lineage>
</organism>
<keyword evidence="1" id="KW-0677">Repeat</keyword>
<dbReference type="Pfam" id="PF13374">
    <property type="entry name" value="TPR_10"/>
    <property type="match status" value="2"/>
</dbReference>
<dbReference type="EMBL" id="CAKOGP040002258">
    <property type="protein sequence ID" value="CAJ1966116.1"/>
    <property type="molecule type" value="Genomic_DNA"/>
</dbReference>
<dbReference type="Proteomes" id="UP001295423">
    <property type="component" value="Unassembled WGS sequence"/>
</dbReference>
<dbReference type="InterPro" id="IPR011990">
    <property type="entry name" value="TPR-like_helical_dom_sf"/>
</dbReference>
<proteinExistence type="predicted"/>
<evidence type="ECO:0000256" key="1">
    <source>
        <dbReference type="ARBA" id="ARBA00022737"/>
    </source>
</evidence>
<comment type="caution">
    <text evidence="4">The sequence shown here is derived from an EMBL/GenBank/DDBJ whole genome shotgun (WGS) entry which is preliminary data.</text>
</comment>
<feature type="repeat" description="TPR" evidence="3">
    <location>
        <begin position="382"/>
        <end position="415"/>
    </location>
</feature>
<dbReference type="AlphaFoldDB" id="A0AAD2PXE3"/>
<dbReference type="SUPFAM" id="SSF48452">
    <property type="entry name" value="TPR-like"/>
    <property type="match status" value="3"/>
</dbReference>
<protein>
    <recommendedName>
        <fullName evidence="6">Kinesin light chain</fullName>
    </recommendedName>
</protein>
<evidence type="ECO:0000313" key="5">
    <source>
        <dbReference type="Proteomes" id="UP001295423"/>
    </source>
</evidence>
<evidence type="ECO:0000256" key="2">
    <source>
        <dbReference type="ARBA" id="ARBA00022803"/>
    </source>
</evidence>
<dbReference type="Gene3D" id="1.25.40.10">
    <property type="entry name" value="Tetratricopeptide repeat domain"/>
    <property type="match status" value="4"/>
</dbReference>
<dbReference type="SMART" id="SM00028">
    <property type="entry name" value="TPR"/>
    <property type="match status" value="9"/>
</dbReference>